<dbReference type="GO" id="GO:0016020">
    <property type="term" value="C:membrane"/>
    <property type="evidence" value="ECO:0007669"/>
    <property type="project" value="UniProtKB-SubCell"/>
</dbReference>
<dbReference type="PANTHER" id="PTHR31585:SF0">
    <property type="entry name" value="FOLATE-BIOPTERIN TRANSPORTER 1, CHLOROPLASTIC"/>
    <property type="match status" value="1"/>
</dbReference>
<keyword evidence="3" id="KW-0813">Transport</keyword>
<dbReference type="InterPro" id="IPR039309">
    <property type="entry name" value="BT1"/>
</dbReference>
<dbReference type="AlphaFoldDB" id="A0A1W1DWM7"/>
<feature type="transmembrane region" description="Helical" evidence="7">
    <location>
        <begin position="226"/>
        <end position="245"/>
    </location>
</feature>
<sequence length="486" mass="53422">MLDILLTPIRAMRLRYVPLLLVYFSYGSSGFTAIAANFWVKDSLDMSAADLAELGIWLTVPWTVKMIFGSLVDSVLIFGSNRKSYVYIGALLITLSSLMMIAVVGDYSIVAEFPKKSVYIFASVIAVVGFVMQDVVADTMSAEVIDKHQSKAEIHQELASIQVLARLSLGFAIFITGWVGGELADVFKDNREVVFMIALFTPLLSILGVSLVRLNPVPVFEVNKQVLFGGLIFAVFIVIMGYAQVPYSQEIVFVVSLGIVLYFLNNLVGDLSENAIRHIKMAMIVIFVYRAMPSVGASLQWWKIDVLGFDESFFAKLSAIGGGIALTGMWFSAKFIVKRNIGEVLIFLTIIGTLLFLPIVAMYYDVHTLLGVEARTVAWVDTALASPFDYIAQVLMLTLVAIYAPEGKKGTWFALMASLMNIALSAGGLLTKYLNKIFVVSREIVTDGVVTVAQDYSQLGDLLWVVVASSFVIPIIVILKFNPNKV</sequence>
<reference evidence="8" key="1">
    <citation type="submission" date="2016-10" db="EMBL/GenBank/DDBJ databases">
        <authorList>
            <person name="de Groot N.N."/>
        </authorList>
    </citation>
    <scope>NUCLEOTIDE SEQUENCE</scope>
</reference>
<gene>
    <name evidence="8" type="ORF">MNB_SUP05-SYMBIONT-4-496</name>
    <name evidence="9" type="ORF">MNB_SUP05-SYMBIONT-5-822</name>
</gene>
<evidence type="ECO:0000256" key="4">
    <source>
        <dbReference type="ARBA" id="ARBA00022692"/>
    </source>
</evidence>
<dbReference type="Pfam" id="PF03092">
    <property type="entry name" value="BT1"/>
    <property type="match status" value="1"/>
</dbReference>
<feature type="transmembrane region" description="Helical" evidence="7">
    <location>
        <begin position="60"/>
        <end position="78"/>
    </location>
</feature>
<dbReference type="SUPFAM" id="SSF103473">
    <property type="entry name" value="MFS general substrate transporter"/>
    <property type="match status" value="1"/>
</dbReference>
<evidence type="ECO:0000256" key="1">
    <source>
        <dbReference type="ARBA" id="ARBA00004141"/>
    </source>
</evidence>
<feature type="transmembrane region" description="Helical" evidence="7">
    <location>
        <begin position="85"/>
        <end position="105"/>
    </location>
</feature>
<accession>A0A1W1DWM7</accession>
<feature type="transmembrane region" description="Helical" evidence="7">
    <location>
        <begin position="193"/>
        <end position="214"/>
    </location>
</feature>
<feature type="transmembrane region" description="Helical" evidence="7">
    <location>
        <begin position="20"/>
        <end position="40"/>
    </location>
</feature>
<feature type="transmembrane region" description="Helical" evidence="7">
    <location>
        <begin position="462"/>
        <end position="481"/>
    </location>
</feature>
<keyword evidence="6 7" id="KW-0472">Membrane</keyword>
<name>A0A1W1DWM7_9ZZZZ</name>
<dbReference type="InterPro" id="IPR036259">
    <property type="entry name" value="MFS_trans_sf"/>
</dbReference>
<feature type="transmembrane region" description="Helical" evidence="7">
    <location>
        <begin position="281"/>
        <end position="301"/>
    </location>
</feature>
<organism evidence="8">
    <name type="scientific">hydrothermal vent metagenome</name>
    <dbReference type="NCBI Taxonomy" id="652676"/>
    <lineage>
        <taxon>unclassified sequences</taxon>
        <taxon>metagenomes</taxon>
        <taxon>ecological metagenomes</taxon>
    </lineage>
</organism>
<dbReference type="PANTHER" id="PTHR31585">
    <property type="entry name" value="FOLATE-BIOPTERIN TRANSPORTER 1, CHLOROPLASTIC"/>
    <property type="match status" value="1"/>
</dbReference>
<protein>
    <submittedName>
        <fullName evidence="8">Folate carrier, cyanobacterial type</fullName>
    </submittedName>
</protein>
<proteinExistence type="inferred from homology"/>
<evidence type="ECO:0000256" key="7">
    <source>
        <dbReference type="SAM" id="Phobius"/>
    </source>
</evidence>
<feature type="transmembrane region" description="Helical" evidence="7">
    <location>
        <begin position="384"/>
        <end position="404"/>
    </location>
</feature>
<evidence type="ECO:0000313" key="8">
    <source>
        <dbReference type="EMBL" id="SFV86135.1"/>
    </source>
</evidence>
<evidence type="ECO:0000256" key="3">
    <source>
        <dbReference type="ARBA" id="ARBA00022448"/>
    </source>
</evidence>
<dbReference type="EMBL" id="FPHY01000059">
    <property type="protein sequence ID" value="SFV86135.1"/>
    <property type="molecule type" value="Genomic_DNA"/>
</dbReference>
<comment type="subcellular location">
    <subcellularLocation>
        <location evidence="1">Membrane</location>
        <topology evidence="1">Multi-pass membrane protein</topology>
    </subcellularLocation>
</comment>
<feature type="transmembrane region" description="Helical" evidence="7">
    <location>
        <begin position="313"/>
        <end position="332"/>
    </location>
</feature>
<evidence type="ECO:0000256" key="5">
    <source>
        <dbReference type="ARBA" id="ARBA00022989"/>
    </source>
</evidence>
<feature type="transmembrane region" description="Helical" evidence="7">
    <location>
        <begin position="411"/>
        <end position="430"/>
    </location>
</feature>
<evidence type="ECO:0000256" key="6">
    <source>
        <dbReference type="ARBA" id="ARBA00023136"/>
    </source>
</evidence>
<feature type="transmembrane region" description="Helical" evidence="7">
    <location>
        <begin position="344"/>
        <end position="364"/>
    </location>
</feature>
<keyword evidence="4 7" id="KW-0812">Transmembrane</keyword>
<keyword evidence="5 7" id="KW-1133">Transmembrane helix</keyword>
<feature type="transmembrane region" description="Helical" evidence="7">
    <location>
        <begin position="251"/>
        <end position="269"/>
    </location>
</feature>
<evidence type="ECO:0000256" key="2">
    <source>
        <dbReference type="ARBA" id="ARBA00007015"/>
    </source>
</evidence>
<evidence type="ECO:0000313" key="9">
    <source>
        <dbReference type="EMBL" id="SFV87550.1"/>
    </source>
</evidence>
<feature type="transmembrane region" description="Helical" evidence="7">
    <location>
        <begin position="117"/>
        <end position="137"/>
    </location>
</feature>
<comment type="similarity">
    <text evidence="2">Belongs to the major facilitator superfamily. Folate-biopterin transporter (TC 2.A.71) family.</text>
</comment>
<feature type="transmembrane region" description="Helical" evidence="7">
    <location>
        <begin position="158"/>
        <end position="181"/>
    </location>
</feature>
<dbReference type="EMBL" id="FPHZ01000037">
    <property type="protein sequence ID" value="SFV87550.1"/>
    <property type="molecule type" value="Genomic_DNA"/>
</dbReference>